<dbReference type="SMART" id="SM00980">
    <property type="entry name" value="THAP"/>
    <property type="match status" value="1"/>
</dbReference>
<sequence length="302" mass="34924">MVKYCCAYGCTNEWTPSGNKKFHRFPFKRPDILKQWIQAVHLQNFKPTGYTVICSDHFINEDYLESSLNRNLLKQNAVPSVFKYPSHIGPSHSSKRRTLIRKVESTSEGSSSSADESVTSFKKTYEAATQTPKYMLGRKMKVKIQNLKQQVKRRNKKIKNMNDLIKHLKDDITNDHADHNYSVNINDYASFTKFVSRGKLYFPSLVVFEIVKYCEKAFKAEILMGYMGKVDIKKRILNMVLQHFLPKIKAMFLPTHPVSISEDLHEVQMIKYIAITYASIRITTHAKKTTMRIVGAEKLSAR</sequence>
<dbReference type="SMART" id="SM00692">
    <property type="entry name" value="DM3"/>
    <property type="match status" value="1"/>
</dbReference>
<evidence type="ECO:0000256" key="7">
    <source>
        <dbReference type="ARBA" id="ARBA00023054"/>
    </source>
</evidence>
<keyword evidence="8 12" id="KW-0238">DNA-binding</keyword>
<dbReference type="SUPFAM" id="SSF57716">
    <property type="entry name" value="Glucocorticoid receptor-like (DNA-binding domain)"/>
    <property type="match status" value="1"/>
</dbReference>
<evidence type="ECO:0000256" key="12">
    <source>
        <dbReference type="PROSITE-ProRule" id="PRU00309"/>
    </source>
</evidence>
<feature type="domain" description="THAP-type" evidence="15">
    <location>
        <begin position="1"/>
        <end position="82"/>
    </location>
</feature>
<evidence type="ECO:0000256" key="9">
    <source>
        <dbReference type="ARBA" id="ARBA00023163"/>
    </source>
</evidence>
<evidence type="ECO:0000256" key="11">
    <source>
        <dbReference type="ARBA" id="ARBA00023306"/>
    </source>
</evidence>
<evidence type="ECO:0000256" key="3">
    <source>
        <dbReference type="ARBA" id="ARBA00022723"/>
    </source>
</evidence>
<keyword evidence="3" id="KW-0479">Metal-binding</keyword>
<evidence type="ECO:0000256" key="13">
    <source>
        <dbReference type="SAM" id="Coils"/>
    </source>
</evidence>
<organism evidence="16 17">
    <name type="scientific">Rhamnusium bicolor</name>
    <dbReference type="NCBI Taxonomy" id="1586634"/>
    <lineage>
        <taxon>Eukaryota</taxon>
        <taxon>Metazoa</taxon>
        <taxon>Ecdysozoa</taxon>
        <taxon>Arthropoda</taxon>
        <taxon>Hexapoda</taxon>
        <taxon>Insecta</taxon>
        <taxon>Pterygota</taxon>
        <taxon>Neoptera</taxon>
        <taxon>Endopterygota</taxon>
        <taxon>Coleoptera</taxon>
        <taxon>Polyphaga</taxon>
        <taxon>Cucujiformia</taxon>
        <taxon>Chrysomeloidea</taxon>
        <taxon>Cerambycidae</taxon>
        <taxon>Lepturinae</taxon>
        <taxon>Rhagiini</taxon>
        <taxon>Rhamnusium</taxon>
    </lineage>
</organism>
<keyword evidence="17" id="KW-1185">Reference proteome</keyword>
<dbReference type="PROSITE" id="PS50950">
    <property type="entry name" value="ZF_THAP"/>
    <property type="match status" value="1"/>
</dbReference>
<feature type="coiled-coil region" evidence="13">
    <location>
        <begin position="144"/>
        <end position="171"/>
    </location>
</feature>
<accession>A0AAV8ZMP0</accession>
<dbReference type="Pfam" id="PF05485">
    <property type="entry name" value="THAP"/>
    <property type="match status" value="1"/>
</dbReference>
<keyword evidence="11" id="KW-0131">Cell cycle</keyword>
<evidence type="ECO:0000256" key="1">
    <source>
        <dbReference type="ARBA" id="ARBA00004642"/>
    </source>
</evidence>
<dbReference type="PANTHER" id="PTHR46600:SF1">
    <property type="entry name" value="THAP DOMAIN-CONTAINING PROTEIN 1"/>
    <property type="match status" value="1"/>
</dbReference>
<reference evidence="16" key="1">
    <citation type="journal article" date="2023" name="Insect Mol. Biol.">
        <title>Genome sequencing provides insights into the evolution of gene families encoding plant cell wall-degrading enzymes in longhorned beetles.</title>
        <authorList>
            <person name="Shin N.R."/>
            <person name="Okamura Y."/>
            <person name="Kirsch R."/>
            <person name="Pauchet Y."/>
        </authorList>
    </citation>
    <scope>NUCLEOTIDE SEQUENCE</scope>
    <source>
        <strain evidence="16">RBIC_L_NR</strain>
    </source>
</reference>
<gene>
    <name evidence="16" type="ORF">NQ314_003912</name>
</gene>
<evidence type="ECO:0000256" key="4">
    <source>
        <dbReference type="ARBA" id="ARBA00022771"/>
    </source>
</evidence>
<feature type="region of interest" description="Disordered" evidence="14">
    <location>
        <begin position="84"/>
        <end position="115"/>
    </location>
</feature>
<dbReference type="InterPro" id="IPR006612">
    <property type="entry name" value="THAP_Znf"/>
</dbReference>
<comment type="subcellular location">
    <subcellularLocation>
        <location evidence="1">Nucleus</location>
        <location evidence="1">Nucleoplasm</location>
    </subcellularLocation>
</comment>
<keyword evidence="5" id="KW-0862">Zinc</keyword>
<evidence type="ECO:0000256" key="2">
    <source>
        <dbReference type="ARBA" id="ARBA00006177"/>
    </source>
</evidence>
<proteinExistence type="inferred from homology"/>
<protein>
    <recommendedName>
        <fullName evidence="15">THAP-type domain-containing protein</fullName>
    </recommendedName>
</protein>
<comment type="similarity">
    <text evidence="2">Belongs to the THAP1 family.</text>
</comment>
<evidence type="ECO:0000256" key="5">
    <source>
        <dbReference type="ARBA" id="ARBA00022833"/>
    </source>
</evidence>
<dbReference type="GO" id="GO:0043565">
    <property type="term" value="F:sequence-specific DNA binding"/>
    <property type="evidence" value="ECO:0007669"/>
    <property type="project" value="InterPro"/>
</dbReference>
<evidence type="ECO:0000256" key="8">
    <source>
        <dbReference type="ARBA" id="ARBA00023125"/>
    </source>
</evidence>
<keyword evidence="6" id="KW-0805">Transcription regulation</keyword>
<dbReference type="EMBL" id="JANEYF010001169">
    <property type="protein sequence ID" value="KAJ8965754.1"/>
    <property type="molecule type" value="Genomic_DNA"/>
</dbReference>
<name>A0AAV8ZMP0_9CUCU</name>
<keyword evidence="4 12" id="KW-0863">Zinc-finger</keyword>
<dbReference type="GO" id="GO:0005654">
    <property type="term" value="C:nucleoplasm"/>
    <property type="evidence" value="ECO:0007669"/>
    <property type="project" value="UniProtKB-SubCell"/>
</dbReference>
<keyword evidence="10" id="KW-0539">Nucleus</keyword>
<dbReference type="Proteomes" id="UP001162156">
    <property type="component" value="Unassembled WGS sequence"/>
</dbReference>
<evidence type="ECO:0000259" key="15">
    <source>
        <dbReference type="PROSITE" id="PS50950"/>
    </source>
</evidence>
<dbReference type="InterPro" id="IPR038441">
    <property type="entry name" value="THAP_Znf_sf"/>
</dbReference>
<feature type="compositionally biased region" description="Low complexity" evidence="14">
    <location>
        <begin position="106"/>
        <end position="115"/>
    </location>
</feature>
<dbReference type="InterPro" id="IPR026516">
    <property type="entry name" value="THAP1/10"/>
</dbReference>
<evidence type="ECO:0000313" key="17">
    <source>
        <dbReference type="Proteomes" id="UP001162156"/>
    </source>
</evidence>
<keyword evidence="7 13" id="KW-0175">Coiled coil</keyword>
<evidence type="ECO:0000256" key="14">
    <source>
        <dbReference type="SAM" id="MobiDB-lite"/>
    </source>
</evidence>
<dbReference type="Gene3D" id="6.20.210.20">
    <property type="entry name" value="THAP domain"/>
    <property type="match status" value="1"/>
</dbReference>
<dbReference type="PANTHER" id="PTHR46600">
    <property type="entry name" value="THAP DOMAIN-CONTAINING"/>
    <property type="match status" value="1"/>
</dbReference>
<evidence type="ECO:0000256" key="6">
    <source>
        <dbReference type="ARBA" id="ARBA00023015"/>
    </source>
</evidence>
<keyword evidence="9" id="KW-0804">Transcription</keyword>
<dbReference type="AlphaFoldDB" id="A0AAV8ZMP0"/>
<evidence type="ECO:0000256" key="10">
    <source>
        <dbReference type="ARBA" id="ARBA00023242"/>
    </source>
</evidence>
<dbReference type="GO" id="GO:0008270">
    <property type="term" value="F:zinc ion binding"/>
    <property type="evidence" value="ECO:0007669"/>
    <property type="project" value="UniProtKB-KW"/>
</dbReference>
<comment type="caution">
    <text evidence="16">The sequence shown here is derived from an EMBL/GenBank/DDBJ whole genome shotgun (WGS) entry which is preliminary data.</text>
</comment>
<evidence type="ECO:0000313" key="16">
    <source>
        <dbReference type="EMBL" id="KAJ8965754.1"/>
    </source>
</evidence>